<protein>
    <submittedName>
        <fullName evidence="1">Uncharacterized protein</fullName>
    </submittedName>
</protein>
<proteinExistence type="predicted"/>
<comment type="caution">
    <text evidence="1">The sequence shown here is derived from an EMBL/GenBank/DDBJ whole genome shotgun (WGS) entry which is preliminary data.</text>
</comment>
<sequence length="70" mass="7984">MWQFQCLLAALYPANEFPGAAKPAARDRPSVIQQILRQLRQPDVGILCLFRLSRRARHHIPGPTPIRRLG</sequence>
<dbReference type="AlphaFoldDB" id="A0A0W8F5P3"/>
<dbReference type="EMBL" id="LNQE01001509">
    <property type="protein sequence ID" value="KUG16203.1"/>
    <property type="molecule type" value="Genomic_DNA"/>
</dbReference>
<organism evidence="1">
    <name type="scientific">hydrocarbon metagenome</name>
    <dbReference type="NCBI Taxonomy" id="938273"/>
    <lineage>
        <taxon>unclassified sequences</taxon>
        <taxon>metagenomes</taxon>
        <taxon>ecological metagenomes</taxon>
    </lineage>
</organism>
<accession>A0A0W8F5P3</accession>
<gene>
    <name evidence="1" type="ORF">ASZ90_014125</name>
</gene>
<name>A0A0W8F5P3_9ZZZZ</name>
<evidence type="ECO:0000313" key="1">
    <source>
        <dbReference type="EMBL" id="KUG16203.1"/>
    </source>
</evidence>
<reference evidence="1" key="1">
    <citation type="journal article" date="2015" name="Proc. Natl. Acad. Sci. U.S.A.">
        <title>Networks of energetic and metabolic interactions define dynamics in microbial communities.</title>
        <authorList>
            <person name="Embree M."/>
            <person name="Liu J.K."/>
            <person name="Al-Bassam M.M."/>
            <person name="Zengler K."/>
        </authorList>
    </citation>
    <scope>NUCLEOTIDE SEQUENCE</scope>
</reference>